<keyword evidence="1" id="KW-0175">Coiled coil</keyword>
<accession>A0A7J7IW54</accession>
<evidence type="ECO:0000313" key="3">
    <source>
        <dbReference type="Proteomes" id="UP000593567"/>
    </source>
</evidence>
<keyword evidence="3" id="KW-1185">Reference proteome</keyword>
<protein>
    <submittedName>
        <fullName evidence="2">Uncharacterized protein</fullName>
    </submittedName>
</protein>
<dbReference type="EMBL" id="VXIV02003334">
    <property type="protein sequence ID" value="KAF6018129.1"/>
    <property type="molecule type" value="Genomic_DNA"/>
</dbReference>
<sequence>MCNAPTRAVLEAKGEWLADTVPDITLIKHHSDKLTESLIQRIHVNNLEDADQMVESLKETLTEYENNRDVYQNLLQAAKTPNISSKSKLEYYELKSAVKAAKSTLDASYDEFINLYNSMPNIISNAQHSSNYKSADSKIPGLDSLAPPAIPNSLKSDDAHQENFNLNYVIGDKALLELNICDFTNDFLEEYKFLPVAATSFLRTEALQQMGLMMNSFYDIYTLQTKSELHANDTRALQSDNYTRKEKFEDSHVFHLQGVCEALLVAMFIRTKCQALPMQIYSLGSQYRMTHTGKSMQSKVAQFLNASSTETEADSCYEYNIQMVDRFWSMLNIKATKRLVPAYELKQHEAAAVEFILSDERFQQNLKNIVVLSRVCISYDFISRRIMAYSISSEDVSFCHFVSGELIDVNSLLDMLA</sequence>
<dbReference type="InterPro" id="IPR045864">
    <property type="entry name" value="aa-tRNA-synth_II/BPL/LPL"/>
</dbReference>
<dbReference type="Gene3D" id="3.30.930.10">
    <property type="entry name" value="Bira Bifunctional Protein, Domain 2"/>
    <property type="match status" value="1"/>
</dbReference>
<dbReference type="Proteomes" id="UP000593567">
    <property type="component" value="Unassembled WGS sequence"/>
</dbReference>
<name>A0A7J7IW54_BUGNE</name>
<dbReference type="AlphaFoldDB" id="A0A7J7IW54"/>
<reference evidence="2" key="1">
    <citation type="submission" date="2020-06" db="EMBL/GenBank/DDBJ databases">
        <title>Draft genome of Bugula neritina, a colonial animal packing powerful symbionts and potential medicines.</title>
        <authorList>
            <person name="Rayko M."/>
        </authorList>
    </citation>
    <scope>NUCLEOTIDE SEQUENCE [LARGE SCALE GENOMIC DNA]</scope>
    <source>
        <strain evidence="2">Kwan_BN1</strain>
    </source>
</reference>
<comment type="caution">
    <text evidence="2">The sequence shown here is derived from an EMBL/GenBank/DDBJ whole genome shotgun (WGS) entry which is preliminary data.</text>
</comment>
<proteinExistence type="predicted"/>
<dbReference type="InterPro" id="IPR010978">
    <property type="entry name" value="tRNA-bd_arm"/>
</dbReference>
<evidence type="ECO:0000313" key="2">
    <source>
        <dbReference type="EMBL" id="KAF6018129.1"/>
    </source>
</evidence>
<dbReference type="GO" id="GO:0000166">
    <property type="term" value="F:nucleotide binding"/>
    <property type="evidence" value="ECO:0007669"/>
    <property type="project" value="InterPro"/>
</dbReference>
<feature type="coiled-coil region" evidence="1">
    <location>
        <begin position="47"/>
        <end position="74"/>
    </location>
</feature>
<dbReference type="SUPFAM" id="SSF46589">
    <property type="entry name" value="tRNA-binding arm"/>
    <property type="match status" value="1"/>
</dbReference>
<gene>
    <name evidence="2" type="ORF">EB796_023554</name>
</gene>
<evidence type="ECO:0000256" key="1">
    <source>
        <dbReference type="SAM" id="Coils"/>
    </source>
</evidence>
<organism evidence="2 3">
    <name type="scientific">Bugula neritina</name>
    <name type="common">Brown bryozoan</name>
    <name type="synonym">Sertularia neritina</name>
    <dbReference type="NCBI Taxonomy" id="10212"/>
    <lineage>
        <taxon>Eukaryota</taxon>
        <taxon>Metazoa</taxon>
        <taxon>Spiralia</taxon>
        <taxon>Lophotrochozoa</taxon>
        <taxon>Bryozoa</taxon>
        <taxon>Gymnolaemata</taxon>
        <taxon>Cheilostomatida</taxon>
        <taxon>Flustrina</taxon>
        <taxon>Buguloidea</taxon>
        <taxon>Bugulidae</taxon>
        <taxon>Bugula</taxon>
    </lineage>
</organism>